<dbReference type="SMART" id="SM00388">
    <property type="entry name" value="HisKA"/>
    <property type="match status" value="1"/>
</dbReference>
<dbReference type="PANTHER" id="PTHR43304:SF1">
    <property type="entry name" value="PAC DOMAIN-CONTAINING PROTEIN"/>
    <property type="match status" value="1"/>
</dbReference>
<dbReference type="Pfam" id="PF08448">
    <property type="entry name" value="PAS_4"/>
    <property type="match status" value="1"/>
</dbReference>
<name>A0A2N3HZN4_9BACT</name>
<dbReference type="PROSITE" id="PS50109">
    <property type="entry name" value="HIS_KIN"/>
    <property type="match status" value="1"/>
</dbReference>
<proteinExistence type="predicted"/>
<dbReference type="SUPFAM" id="SSF55874">
    <property type="entry name" value="ATPase domain of HSP90 chaperone/DNA topoisomerase II/histidine kinase"/>
    <property type="match status" value="1"/>
</dbReference>
<evidence type="ECO:0000256" key="1">
    <source>
        <dbReference type="ARBA" id="ARBA00000085"/>
    </source>
</evidence>
<dbReference type="CDD" id="cd00075">
    <property type="entry name" value="HATPase"/>
    <property type="match status" value="1"/>
</dbReference>
<dbReference type="InterPro" id="IPR003594">
    <property type="entry name" value="HATPase_dom"/>
</dbReference>
<comment type="catalytic activity">
    <reaction evidence="1">
        <text>ATP + protein L-histidine = ADP + protein N-phospho-L-histidine.</text>
        <dbReference type="EC" id="2.7.13.3"/>
    </reaction>
</comment>
<evidence type="ECO:0000256" key="3">
    <source>
        <dbReference type="ARBA" id="ARBA00022553"/>
    </source>
</evidence>
<dbReference type="Gene3D" id="1.10.287.130">
    <property type="match status" value="1"/>
</dbReference>
<evidence type="ECO:0000256" key="4">
    <source>
        <dbReference type="ARBA" id="ARBA00022679"/>
    </source>
</evidence>
<dbReference type="AlphaFoldDB" id="A0A2N3HZN4"/>
<dbReference type="EMBL" id="MVDD01000005">
    <property type="protein sequence ID" value="PKQ63528.1"/>
    <property type="molecule type" value="Genomic_DNA"/>
</dbReference>
<accession>A0A2N3HZN4</accession>
<keyword evidence="5" id="KW-0418">Kinase</keyword>
<dbReference type="CDD" id="cd00130">
    <property type="entry name" value="PAS"/>
    <property type="match status" value="2"/>
</dbReference>
<dbReference type="InterPro" id="IPR035965">
    <property type="entry name" value="PAS-like_dom_sf"/>
</dbReference>
<evidence type="ECO:0000259" key="6">
    <source>
        <dbReference type="PROSITE" id="PS50109"/>
    </source>
</evidence>
<dbReference type="SUPFAM" id="SSF55785">
    <property type="entry name" value="PYP-like sensor domain (PAS domain)"/>
    <property type="match status" value="3"/>
</dbReference>
<dbReference type="PRINTS" id="PR00344">
    <property type="entry name" value="BCTRLSENSOR"/>
</dbReference>
<reference evidence="8 9" key="1">
    <citation type="journal article" date="2017" name="Front. Microbiol.">
        <title>Labilibaculum manganireducens gen. nov., sp. nov. and Labilibaculum filiforme sp. nov., Novel Bacteroidetes Isolated from Subsurface Sediments of the Baltic Sea.</title>
        <authorList>
            <person name="Vandieken V."/>
            <person name="Marshall I.P."/>
            <person name="Niemann H."/>
            <person name="Engelen B."/>
            <person name="Cypionka H."/>
        </authorList>
    </citation>
    <scope>NUCLEOTIDE SEQUENCE [LARGE SCALE GENOMIC DNA]</scope>
    <source>
        <strain evidence="8 9">59.16B</strain>
    </source>
</reference>
<dbReference type="PANTHER" id="PTHR43304">
    <property type="entry name" value="PHYTOCHROME-LIKE PROTEIN CPH1"/>
    <property type="match status" value="1"/>
</dbReference>
<dbReference type="RefSeq" id="WP_101261119.1">
    <property type="nucleotide sequence ID" value="NZ_MVDD01000005.1"/>
</dbReference>
<dbReference type="GO" id="GO:0000155">
    <property type="term" value="F:phosphorelay sensor kinase activity"/>
    <property type="evidence" value="ECO:0007669"/>
    <property type="project" value="InterPro"/>
</dbReference>
<dbReference type="Pfam" id="PF13426">
    <property type="entry name" value="PAS_9"/>
    <property type="match status" value="2"/>
</dbReference>
<dbReference type="CDD" id="cd00082">
    <property type="entry name" value="HisKA"/>
    <property type="match status" value="1"/>
</dbReference>
<comment type="caution">
    <text evidence="8">The sequence shown here is derived from an EMBL/GenBank/DDBJ whole genome shotgun (WGS) entry which is preliminary data.</text>
</comment>
<dbReference type="SUPFAM" id="SSF47384">
    <property type="entry name" value="Homodimeric domain of signal transducing histidine kinase"/>
    <property type="match status" value="1"/>
</dbReference>
<organism evidence="8 9">
    <name type="scientific">Labilibaculum filiforme</name>
    <dbReference type="NCBI Taxonomy" id="1940526"/>
    <lineage>
        <taxon>Bacteria</taxon>
        <taxon>Pseudomonadati</taxon>
        <taxon>Bacteroidota</taxon>
        <taxon>Bacteroidia</taxon>
        <taxon>Marinilabiliales</taxon>
        <taxon>Marinifilaceae</taxon>
        <taxon>Labilibaculum</taxon>
    </lineage>
</organism>
<dbReference type="Gene3D" id="3.30.450.20">
    <property type="entry name" value="PAS domain"/>
    <property type="match status" value="3"/>
</dbReference>
<dbReference type="Proteomes" id="UP000233535">
    <property type="component" value="Unassembled WGS sequence"/>
</dbReference>
<dbReference type="Pfam" id="PF02518">
    <property type="entry name" value="HATPase_c"/>
    <property type="match status" value="1"/>
</dbReference>
<dbReference type="EC" id="2.7.13.3" evidence="2"/>
<keyword evidence="9" id="KW-1185">Reference proteome</keyword>
<dbReference type="InterPro" id="IPR004358">
    <property type="entry name" value="Sig_transdc_His_kin-like_C"/>
</dbReference>
<protein>
    <recommendedName>
        <fullName evidence="2">histidine kinase</fullName>
        <ecNumber evidence="2">2.7.13.3</ecNumber>
    </recommendedName>
</protein>
<evidence type="ECO:0000313" key="9">
    <source>
        <dbReference type="Proteomes" id="UP000233535"/>
    </source>
</evidence>
<dbReference type="InterPro" id="IPR003661">
    <property type="entry name" value="HisK_dim/P_dom"/>
</dbReference>
<dbReference type="SMART" id="SM00091">
    <property type="entry name" value="PAS"/>
    <property type="match status" value="2"/>
</dbReference>
<gene>
    <name evidence="8" type="ORF">BZG02_09140</name>
</gene>
<dbReference type="InterPro" id="IPR052162">
    <property type="entry name" value="Sensor_kinase/Photoreceptor"/>
</dbReference>
<feature type="domain" description="PAS" evidence="7">
    <location>
        <begin position="159"/>
        <end position="201"/>
    </location>
</feature>
<evidence type="ECO:0000313" key="8">
    <source>
        <dbReference type="EMBL" id="PKQ63528.1"/>
    </source>
</evidence>
<feature type="domain" description="Histidine kinase" evidence="6">
    <location>
        <begin position="418"/>
        <end position="635"/>
    </location>
</feature>
<dbReference type="InterPro" id="IPR013656">
    <property type="entry name" value="PAS_4"/>
</dbReference>
<evidence type="ECO:0000259" key="7">
    <source>
        <dbReference type="PROSITE" id="PS50112"/>
    </source>
</evidence>
<dbReference type="InterPro" id="IPR036890">
    <property type="entry name" value="HATPase_C_sf"/>
</dbReference>
<evidence type="ECO:0000256" key="2">
    <source>
        <dbReference type="ARBA" id="ARBA00012438"/>
    </source>
</evidence>
<dbReference type="OrthoDB" id="9781208at2"/>
<keyword evidence="4" id="KW-0808">Transferase</keyword>
<dbReference type="SMART" id="SM00387">
    <property type="entry name" value="HATPase_c"/>
    <property type="match status" value="1"/>
</dbReference>
<dbReference type="PROSITE" id="PS50112">
    <property type="entry name" value="PAS"/>
    <property type="match status" value="2"/>
</dbReference>
<evidence type="ECO:0000256" key="5">
    <source>
        <dbReference type="ARBA" id="ARBA00022777"/>
    </source>
</evidence>
<sequence length="635" mass="71918">MHNDSHDLLKRRIQELENEVERLRELIPSAPNPEVFDASKSLAKGKDGFSVIDTNFTIVEVNEKRLLGTKLKRSDLIGQKCYRIFYGLNDPCSECVASQVIDNGKSSSFLKSSTVNNKIKFEEKYLFPIVNKKGVTERIVVSSKDISSYYNLVDHIGQREEFYKNIFESAGDAFLVHDEKGSLVEFSSRLSDLLEYSKEELAQLNITDIDEPSCSMDFNLRLKDMETNGFTLFETSLISKSGKRISVEVSANLIRISSAKIYFVAIRNIEKRKVAESKLQESEERFRSLVENAPDLIMRFNKNHKHLFVNSATLQLLKIKPEEFIGKTHYDMGFPIDKCKFWEQEIDTAFKTKKPHRVDFSICVAGEILHFEWQLIPEFNLTGECETLMAIARDITVRKQSEIALNEAIITKDKFFSIIAHDLKNPFNALLPIAKNLHTNSKEMSEAQIHEASGIILSAANQEYNLLKNLLEWGRSQMGKIVHAPKQIDLLNLVESNVMLHQAKANRKNIGVVITKKGDTKAFADEYMIDTVIRNLYSNAIKFTNPGGNIRINIDKTVSKALISIEDDGIGISKENQKRLFRIDTNYTRVGTLEESGTGLGLILCHEFITQNNGTISIESTPGKGSVFTVQLPIN</sequence>
<feature type="domain" description="PAS" evidence="7">
    <location>
        <begin position="282"/>
        <end position="353"/>
    </location>
</feature>
<dbReference type="InterPro" id="IPR005467">
    <property type="entry name" value="His_kinase_dom"/>
</dbReference>
<dbReference type="Gene3D" id="3.30.565.10">
    <property type="entry name" value="Histidine kinase-like ATPase, C-terminal domain"/>
    <property type="match status" value="1"/>
</dbReference>
<keyword evidence="3" id="KW-0597">Phosphoprotein</keyword>
<dbReference type="InterPro" id="IPR000014">
    <property type="entry name" value="PAS"/>
</dbReference>
<dbReference type="InterPro" id="IPR036097">
    <property type="entry name" value="HisK_dim/P_sf"/>
</dbReference>
<dbReference type="NCBIfam" id="TIGR00229">
    <property type="entry name" value="sensory_box"/>
    <property type="match status" value="2"/>
</dbReference>